<dbReference type="GO" id="GO:0032060">
    <property type="term" value="P:bleb assembly"/>
    <property type="evidence" value="ECO:0007669"/>
    <property type="project" value="UniProtKB-ARBA"/>
</dbReference>
<dbReference type="GO" id="GO:0005737">
    <property type="term" value="C:cytoplasm"/>
    <property type="evidence" value="ECO:0007669"/>
    <property type="project" value="UniProtKB-ARBA"/>
</dbReference>
<dbReference type="GO" id="GO:0032154">
    <property type="term" value="C:cleavage furrow"/>
    <property type="evidence" value="ECO:0007669"/>
    <property type="project" value="UniProtKB-ARBA"/>
</dbReference>
<dbReference type="Gene3D" id="1.10.418.10">
    <property type="entry name" value="Calponin-like domain"/>
    <property type="match status" value="2"/>
</dbReference>
<keyword evidence="6" id="KW-0206">Cytoskeleton</keyword>
<dbReference type="PROSITE" id="PS00019">
    <property type="entry name" value="ACTININ_1"/>
    <property type="match status" value="1"/>
</dbReference>
<dbReference type="EMBL" id="LODT01000013">
    <property type="protein sequence ID" value="KYR00608.1"/>
    <property type="molecule type" value="Genomic_DNA"/>
</dbReference>
<comment type="subunit">
    <text evidence="9">Homodimer; parallel.</text>
</comment>
<feature type="coiled-coil region" evidence="10">
    <location>
        <begin position="238"/>
        <end position="360"/>
    </location>
</feature>
<evidence type="ECO:0000256" key="7">
    <source>
        <dbReference type="ARBA" id="ARBA00059039"/>
    </source>
</evidence>
<dbReference type="InterPro" id="IPR015383">
    <property type="entry name" value="Cortexillin-I_CC"/>
</dbReference>
<comment type="function">
    <text evidence="7">Actin-bundling protein. When linked to F-actin the actin filaments form preferentially anti-parallel bundles that associate into meshworks. Plays a major role in cytokinesis. Negatively regulates cortical localization of rapgap1.</text>
</comment>
<dbReference type="InterPro" id="IPR001589">
    <property type="entry name" value="Actinin_actin-bd_CS"/>
</dbReference>
<dbReference type="Proteomes" id="UP000076078">
    <property type="component" value="Unassembled WGS sequence"/>
</dbReference>
<evidence type="ECO:0000313" key="14">
    <source>
        <dbReference type="Proteomes" id="UP000076078"/>
    </source>
</evidence>
<keyword evidence="14" id="KW-1185">Reference proteome</keyword>
<feature type="region of interest" description="Disordered" evidence="11">
    <location>
        <begin position="432"/>
        <end position="451"/>
    </location>
</feature>
<accession>A0A152A2Y5</accession>
<dbReference type="GO" id="GO:0010628">
    <property type="term" value="P:positive regulation of gene expression"/>
    <property type="evidence" value="ECO:0007669"/>
    <property type="project" value="UniProtKB-ARBA"/>
</dbReference>
<proteinExistence type="inferred from homology"/>
<protein>
    <submittedName>
        <fullName evidence="13">Cortexillin II</fullName>
    </submittedName>
</protein>
<feature type="domain" description="Calponin-homology (CH)" evidence="12">
    <location>
        <begin position="11"/>
        <end position="119"/>
    </location>
</feature>
<dbReference type="PROSITE" id="PS50021">
    <property type="entry name" value="CH"/>
    <property type="match status" value="2"/>
</dbReference>
<dbReference type="FunFam" id="1.10.418.10:FF:000138">
    <property type="entry name" value="Cortexillin I"/>
    <property type="match status" value="1"/>
</dbReference>
<gene>
    <name evidence="13" type="ORF">DLAC_02631</name>
</gene>
<dbReference type="InterPro" id="IPR036872">
    <property type="entry name" value="CH_dom_sf"/>
</dbReference>
<evidence type="ECO:0000259" key="12">
    <source>
        <dbReference type="PROSITE" id="PS50021"/>
    </source>
</evidence>
<organism evidence="13 14">
    <name type="scientific">Tieghemostelium lacteum</name>
    <name type="common">Slime mold</name>
    <name type="synonym">Dictyostelium lacteum</name>
    <dbReference type="NCBI Taxonomy" id="361077"/>
    <lineage>
        <taxon>Eukaryota</taxon>
        <taxon>Amoebozoa</taxon>
        <taxon>Evosea</taxon>
        <taxon>Eumycetozoa</taxon>
        <taxon>Dictyostelia</taxon>
        <taxon>Dictyosteliales</taxon>
        <taxon>Raperosteliaceae</taxon>
        <taxon>Tieghemostelium</taxon>
    </lineage>
</organism>
<dbReference type="GO" id="GO:0043327">
    <property type="term" value="P:chemotaxis to cAMP"/>
    <property type="evidence" value="ECO:0007669"/>
    <property type="project" value="UniProtKB-ARBA"/>
</dbReference>
<dbReference type="SUPFAM" id="SSF47576">
    <property type="entry name" value="Calponin-homology domain, CH-domain"/>
    <property type="match status" value="1"/>
</dbReference>
<keyword evidence="4 10" id="KW-0175">Coiled coil</keyword>
<dbReference type="OMA" id="AWCKKTT"/>
<dbReference type="SUPFAM" id="SSF58018">
    <property type="entry name" value="Coiled-coil dimerization domain from cortexillin I"/>
    <property type="match status" value="1"/>
</dbReference>
<dbReference type="InterPro" id="IPR001715">
    <property type="entry name" value="CH_dom"/>
</dbReference>
<dbReference type="STRING" id="361077.A0A152A2Y5"/>
<dbReference type="Pfam" id="PF09304">
    <property type="entry name" value="Cortex-I_coil"/>
    <property type="match status" value="1"/>
</dbReference>
<evidence type="ECO:0000313" key="13">
    <source>
        <dbReference type="EMBL" id="KYR00608.1"/>
    </source>
</evidence>
<dbReference type="GO" id="GO:0000902">
    <property type="term" value="P:cell morphogenesis"/>
    <property type="evidence" value="ECO:0007669"/>
    <property type="project" value="UniProtKB-ARBA"/>
</dbReference>
<evidence type="ECO:0000256" key="6">
    <source>
        <dbReference type="ARBA" id="ARBA00023212"/>
    </source>
</evidence>
<dbReference type="GO" id="GO:0003779">
    <property type="term" value="F:actin binding"/>
    <property type="evidence" value="ECO:0007669"/>
    <property type="project" value="UniProtKB-KW"/>
</dbReference>
<sequence length="451" mass="51931">MSELMNREWERVQELAFTSWVNGVLEKKGVNKISDVSQDLADGVKLIYFLESISGKKFPKKFDLEPKTRILRVQNLHLAMVFVDEDLKIKVQGVAAEEFVDCNKKMILGFLWTLYRKYRISVINEGDKSSEEGLLAWVKKTTDGYNHVNIQKFTNSFRDGYAYLALAHKYDPTSFKYEEYDQHDAVARLNAAFDFAEKGLSVPRLLDAESLSKGNVDERSIILYSSLFFHAYRAKEEREALEASQNSLANKLASMEKSLEGEKLSQEELLKNKQQLESALNKIKNENEQRNHRISDLQSKIDDALRGLDDEKLAKLDLESRLAKTEKDKAILELKLAEILDEKEKLEKKLEEDKKRAEAESMGLGLLRQHLGYQISDIRKWQSFLETPENVPYTTAAINLDSELGSLSFEEQAKKLSSKLELENSQIEKYLLQKESEKNQDPQQKKRTTAK</sequence>
<evidence type="ECO:0000256" key="11">
    <source>
        <dbReference type="SAM" id="MobiDB-lite"/>
    </source>
</evidence>
<keyword evidence="3" id="KW-0677">Repeat</keyword>
<feature type="compositionally biased region" description="Basic and acidic residues" evidence="11">
    <location>
        <begin position="432"/>
        <end position="444"/>
    </location>
</feature>
<evidence type="ECO:0000256" key="1">
    <source>
        <dbReference type="ARBA" id="ARBA00004245"/>
    </source>
</evidence>
<evidence type="ECO:0000256" key="9">
    <source>
        <dbReference type="ARBA" id="ARBA00065020"/>
    </source>
</evidence>
<dbReference type="SMART" id="SM00033">
    <property type="entry name" value="CH"/>
    <property type="match status" value="2"/>
</dbReference>
<evidence type="ECO:0000256" key="2">
    <source>
        <dbReference type="ARBA" id="ARBA00022490"/>
    </source>
</evidence>
<dbReference type="GO" id="GO:1904777">
    <property type="term" value="P:negative regulation of protein localization to cell cortex"/>
    <property type="evidence" value="ECO:0007669"/>
    <property type="project" value="UniProtKB-ARBA"/>
</dbReference>
<dbReference type="GO" id="GO:0019887">
    <property type="term" value="F:protein kinase regulator activity"/>
    <property type="evidence" value="ECO:0007669"/>
    <property type="project" value="UniProtKB-ARBA"/>
</dbReference>
<dbReference type="PANTHER" id="PTHR11915">
    <property type="entry name" value="SPECTRIN/FILAMIN RELATED CYTOSKELETAL PROTEIN"/>
    <property type="match status" value="1"/>
</dbReference>
<comment type="caution">
    <text evidence="13">The sequence shown here is derived from an EMBL/GenBank/DDBJ whole genome shotgun (WGS) entry which is preliminary data.</text>
</comment>
<dbReference type="OrthoDB" id="18853at2759"/>
<dbReference type="GO" id="GO:0030866">
    <property type="term" value="P:cortical actin cytoskeleton organization"/>
    <property type="evidence" value="ECO:0007669"/>
    <property type="project" value="UniProtKB-ARBA"/>
</dbReference>
<dbReference type="GO" id="GO:0043520">
    <property type="term" value="P:regulation of myosin II filament assembly"/>
    <property type="evidence" value="ECO:0007669"/>
    <property type="project" value="UniProtKB-ARBA"/>
</dbReference>
<reference evidence="13 14" key="1">
    <citation type="submission" date="2015-12" db="EMBL/GenBank/DDBJ databases">
        <title>Dictyostelia acquired genes for synthesis and detection of signals that induce cell-type specialization by lateral gene transfer from prokaryotes.</title>
        <authorList>
            <person name="Gloeckner G."/>
            <person name="Schaap P."/>
        </authorList>
    </citation>
    <scope>NUCLEOTIDE SEQUENCE [LARGE SCALE GENOMIC DNA]</scope>
    <source>
        <strain evidence="13 14">TK</strain>
    </source>
</reference>
<evidence type="ECO:0000256" key="5">
    <source>
        <dbReference type="ARBA" id="ARBA00023203"/>
    </source>
</evidence>
<evidence type="ECO:0000256" key="4">
    <source>
        <dbReference type="ARBA" id="ARBA00023054"/>
    </source>
</evidence>
<evidence type="ECO:0000256" key="8">
    <source>
        <dbReference type="ARBA" id="ARBA00061379"/>
    </source>
</evidence>
<keyword evidence="2" id="KW-0963">Cytoplasm</keyword>
<evidence type="ECO:0000256" key="10">
    <source>
        <dbReference type="SAM" id="Coils"/>
    </source>
</evidence>
<dbReference type="Gene3D" id="1.20.5.340">
    <property type="match status" value="1"/>
</dbReference>
<dbReference type="GO" id="GO:0140582">
    <property type="term" value="P:adenylate cyclase-activating G protein-coupled cAMP receptor signaling pathway"/>
    <property type="evidence" value="ECO:0007669"/>
    <property type="project" value="UniProtKB-ARBA"/>
</dbReference>
<dbReference type="CDD" id="cd21225">
    <property type="entry name" value="CH_CTX_rpt1"/>
    <property type="match status" value="1"/>
</dbReference>
<dbReference type="GO" id="GO:0045294">
    <property type="term" value="F:alpha-catenin binding"/>
    <property type="evidence" value="ECO:0007669"/>
    <property type="project" value="UniProtKB-ARBA"/>
</dbReference>
<feature type="domain" description="Calponin-homology (CH)" evidence="12">
    <location>
        <begin position="128"/>
        <end position="233"/>
    </location>
</feature>
<dbReference type="GO" id="GO:0031254">
    <property type="term" value="C:cell trailing edge"/>
    <property type="evidence" value="ECO:0007669"/>
    <property type="project" value="UniProtKB-ARBA"/>
</dbReference>
<dbReference type="Pfam" id="PF00307">
    <property type="entry name" value="CH"/>
    <property type="match status" value="2"/>
</dbReference>
<evidence type="ECO:0000256" key="3">
    <source>
        <dbReference type="ARBA" id="ARBA00022737"/>
    </source>
</evidence>
<comment type="subcellular location">
    <subcellularLocation>
        <location evidence="1">Cytoplasm</location>
        <location evidence="1">Cytoskeleton</location>
    </subcellularLocation>
</comment>
<dbReference type="GO" id="GO:0031152">
    <property type="term" value="P:aggregation involved in sorocarp development"/>
    <property type="evidence" value="ECO:0007669"/>
    <property type="project" value="UniProtKB-ARBA"/>
</dbReference>
<dbReference type="GO" id="GO:0000281">
    <property type="term" value="P:mitotic cytokinesis"/>
    <property type="evidence" value="ECO:0007669"/>
    <property type="project" value="UniProtKB-ARBA"/>
</dbReference>
<dbReference type="GO" id="GO:0005856">
    <property type="term" value="C:cytoskeleton"/>
    <property type="evidence" value="ECO:0007669"/>
    <property type="project" value="UniProtKB-SubCell"/>
</dbReference>
<comment type="similarity">
    <text evidence="8">Belongs to the cortexillin family.</text>
</comment>
<dbReference type="AlphaFoldDB" id="A0A152A2Y5"/>
<keyword evidence="5" id="KW-0009">Actin-binding</keyword>
<dbReference type="FunCoup" id="A0A152A2Y5">
    <property type="interactions" value="4"/>
</dbReference>
<name>A0A152A2Y5_TIELA</name>
<dbReference type="InParanoid" id="A0A152A2Y5"/>